<dbReference type="Proteomes" id="UP000789706">
    <property type="component" value="Unassembled WGS sequence"/>
</dbReference>
<evidence type="ECO:0000313" key="2">
    <source>
        <dbReference type="EMBL" id="CAG8535262.1"/>
    </source>
</evidence>
<comment type="similarity">
    <text evidence="1">Belongs to the E(R) family.</text>
</comment>
<dbReference type="InterPro" id="IPR035912">
    <property type="entry name" value="EHR_sf"/>
</dbReference>
<accession>A0A9N9ALL2</accession>
<name>A0A9N9ALL2_9GLOM</name>
<dbReference type="PANTHER" id="PTHR12373">
    <property type="entry name" value="ENHANCER OF RUDIMENTARY ERH"/>
    <property type="match status" value="1"/>
</dbReference>
<sequence>MKFFLNPGHTILILQKLNNPDTRIWTEYENVTMALEAIIVMFEKWLAEMNPNLDYINYQVGDLIGFISQCKEFTILAFDSTLNAYVPQDKSWIQERVVSHLRKKLEFNKINISHAGGEGGEIINKKRGRYI</sequence>
<evidence type="ECO:0000313" key="3">
    <source>
        <dbReference type="Proteomes" id="UP000789706"/>
    </source>
</evidence>
<dbReference type="Gene3D" id="3.30.2260.10">
    <property type="entry name" value="Enhancer of rudimentary"/>
    <property type="match status" value="1"/>
</dbReference>
<gene>
    <name evidence="2" type="ORF">DEBURN_LOCUS6340</name>
</gene>
<dbReference type="InterPro" id="IPR000781">
    <property type="entry name" value="ERH"/>
</dbReference>
<dbReference type="SUPFAM" id="SSF143875">
    <property type="entry name" value="ERH-like"/>
    <property type="match status" value="1"/>
</dbReference>
<dbReference type="PANTHER" id="PTHR12373:SF0">
    <property type="entry name" value="ENHANCER OF RUDIMENTARY HOMOLOG"/>
    <property type="match status" value="1"/>
</dbReference>
<evidence type="ECO:0000256" key="1">
    <source>
        <dbReference type="ARBA" id="ARBA00007491"/>
    </source>
</evidence>
<proteinExistence type="inferred from homology"/>
<dbReference type="EMBL" id="CAJVPK010000640">
    <property type="protein sequence ID" value="CAG8535262.1"/>
    <property type="molecule type" value="Genomic_DNA"/>
</dbReference>
<dbReference type="OrthoDB" id="7887808at2759"/>
<dbReference type="Pfam" id="PF01133">
    <property type="entry name" value="ER"/>
    <property type="match status" value="1"/>
</dbReference>
<protein>
    <submittedName>
        <fullName evidence="2">1345_t:CDS:1</fullName>
    </submittedName>
</protein>
<keyword evidence="3" id="KW-1185">Reference proteome</keyword>
<reference evidence="2" key="1">
    <citation type="submission" date="2021-06" db="EMBL/GenBank/DDBJ databases">
        <authorList>
            <person name="Kallberg Y."/>
            <person name="Tangrot J."/>
            <person name="Rosling A."/>
        </authorList>
    </citation>
    <scope>NUCLEOTIDE SEQUENCE</scope>
    <source>
        <strain evidence="2">AZ414A</strain>
    </source>
</reference>
<dbReference type="AlphaFoldDB" id="A0A9N9ALL2"/>
<organism evidence="2 3">
    <name type="scientific">Diversispora eburnea</name>
    <dbReference type="NCBI Taxonomy" id="1213867"/>
    <lineage>
        <taxon>Eukaryota</taxon>
        <taxon>Fungi</taxon>
        <taxon>Fungi incertae sedis</taxon>
        <taxon>Mucoromycota</taxon>
        <taxon>Glomeromycotina</taxon>
        <taxon>Glomeromycetes</taxon>
        <taxon>Diversisporales</taxon>
        <taxon>Diversisporaceae</taxon>
        <taxon>Diversispora</taxon>
    </lineage>
</organism>
<comment type="caution">
    <text evidence="2">The sequence shown here is derived from an EMBL/GenBank/DDBJ whole genome shotgun (WGS) entry which is preliminary data.</text>
</comment>